<feature type="binding site" evidence="1">
    <location>
        <position position="95"/>
    </location>
    <ligand>
        <name>Zn(2+)</name>
        <dbReference type="ChEBI" id="CHEBI:29105"/>
        <note>catalytic</note>
    </ligand>
</feature>
<evidence type="ECO:0000313" key="4">
    <source>
        <dbReference type="Proteomes" id="UP001195483"/>
    </source>
</evidence>
<dbReference type="GO" id="GO:0004222">
    <property type="term" value="F:metalloendopeptidase activity"/>
    <property type="evidence" value="ECO:0007669"/>
    <property type="project" value="InterPro"/>
</dbReference>
<reference evidence="3" key="1">
    <citation type="journal article" date="2021" name="Genome Biol. Evol.">
        <title>A High-Quality Reference Genome for a Parasitic Bivalve with Doubly Uniparental Inheritance (Bivalvia: Unionida).</title>
        <authorList>
            <person name="Smith C.H."/>
        </authorList>
    </citation>
    <scope>NUCLEOTIDE SEQUENCE</scope>
    <source>
        <strain evidence="3">CHS0354</strain>
    </source>
</reference>
<dbReference type="SUPFAM" id="SSF55486">
    <property type="entry name" value="Metalloproteases ('zincins'), catalytic domain"/>
    <property type="match status" value="1"/>
</dbReference>
<dbReference type="InterPro" id="IPR024079">
    <property type="entry name" value="MetalloPept_cat_dom_sf"/>
</dbReference>
<dbReference type="PANTHER" id="PTHR11905:SF159">
    <property type="entry name" value="ADAM METALLOPROTEASE"/>
    <property type="match status" value="1"/>
</dbReference>
<dbReference type="PANTHER" id="PTHR11905">
    <property type="entry name" value="ADAM A DISINTEGRIN AND METALLOPROTEASE DOMAIN"/>
    <property type="match status" value="1"/>
</dbReference>
<feature type="binding site" evidence="1">
    <location>
        <position position="85"/>
    </location>
    <ligand>
        <name>Zn(2+)</name>
        <dbReference type="ChEBI" id="CHEBI:29105"/>
        <note>catalytic</note>
    </ligand>
</feature>
<dbReference type="GO" id="GO:0006509">
    <property type="term" value="P:membrane protein ectodomain proteolysis"/>
    <property type="evidence" value="ECO:0007669"/>
    <property type="project" value="TreeGrafter"/>
</dbReference>
<evidence type="ECO:0000313" key="3">
    <source>
        <dbReference type="EMBL" id="KAK3584542.1"/>
    </source>
</evidence>
<dbReference type="Pfam" id="PF01421">
    <property type="entry name" value="Reprolysin"/>
    <property type="match status" value="1"/>
</dbReference>
<proteinExistence type="predicted"/>
<accession>A0AAE0S341</accession>
<dbReference type="GO" id="GO:0046872">
    <property type="term" value="F:metal ion binding"/>
    <property type="evidence" value="ECO:0007669"/>
    <property type="project" value="UniProtKB-KW"/>
</dbReference>
<dbReference type="AlphaFoldDB" id="A0AAE0S341"/>
<feature type="active site" evidence="1">
    <location>
        <position position="86"/>
    </location>
</feature>
<reference evidence="3" key="2">
    <citation type="journal article" date="2021" name="Genome Biol. Evol.">
        <title>Developing a high-quality reference genome for a parasitic bivalve with doubly uniparental inheritance (Bivalvia: Unionida).</title>
        <authorList>
            <person name="Smith C.H."/>
        </authorList>
    </citation>
    <scope>NUCLEOTIDE SEQUENCE</scope>
    <source>
        <strain evidence="3">CHS0354</strain>
        <tissue evidence="3">Mantle</tissue>
    </source>
</reference>
<reference evidence="3" key="3">
    <citation type="submission" date="2023-05" db="EMBL/GenBank/DDBJ databases">
        <authorList>
            <person name="Smith C.H."/>
        </authorList>
    </citation>
    <scope>NUCLEOTIDE SEQUENCE</scope>
    <source>
        <strain evidence="3">CHS0354</strain>
        <tissue evidence="3">Mantle</tissue>
    </source>
</reference>
<keyword evidence="4" id="KW-1185">Reference proteome</keyword>
<dbReference type="PROSITE" id="PS50215">
    <property type="entry name" value="ADAM_MEPRO"/>
    <property type="match status" value="1"/>
</dbReference>
<dbReference type="EMBL" id="JAEAOA010001900">
    <property type="protein sequence ID" value="KAK3584542.1"/>
    <property type="molecule type" value="Genomic_DNA"/>
</dbReference>
<comment type="caution">
    <text evidence="3">The sequence shown here is derived from an EMBL/GenBank/DDBJ whole genome shotgun (WGS) entry which is preliminary data.</text>
</comment>
<keyword evidence="1" id="KW-0479">Metal-binding</keyword>
<dbReference type="InterPro" id="IPR001590">
    <property type="entry name" value="Peptidase_M12B"/>
</dbReference>
<protein>
    <recommendedName>
        <fullName evidence="2">Peptidase M12B domain-containing protein</fullName>
    </recommendedName>
</protein>
<dbReference type="Gene3D" id="3.40.390.10">
    <property type="entry name" value="Collagenase (Catalytic Domain)"/>
    <property type="match status" value="1"/>
</dbReference>
<gene>
    <name evidence="3" type="ORF">CHS0354_031950</name>
</gene>
<comment type="caution">
    <text evidence="1">Lacks conserved residue(s) required for the propagation of feature annotation.</text>
</comment>
<keyword evidence="1" id="KW-0862">Zinc</keyword>
<feature type="non-terminal residue" evidence="3">
    <location>
        <position position="1"/>
    </location>
</feature>
<evidence type="ECO:0000259" key="2">
    <source>
        <dbReference type="PROSITE" id="PS50215"/>
    </source>
</evidence>
<feature type="domain" description="Peptidase M12B" evidence="2">
    <location>
        <begin position="1"/>
        <end position="146"/>
    </location>
</feature>
<sequence>MINGEKNIDAIDYLNDLLHWDVYGTDDIIDFDEAMLFTSFNMLTNSSIYSDLRGIAYDGGVCDLGYRTSIVEVGDYFMTVNTAAHELGHALGAEHDGSGRATACKNEDSYIMSTIMPKSDPSKPYSRNPWIFSNCSVEAFKRELKNKHCVHDEGVVYNENEWNRYMSQQPGEVYSLNEQCEHINGAGSRYCGDKLESRILVSERSGYIIRKCVDSFEPFANERLEVSASWLAKSPT</sequence>
<dbReference type="Proteomes" id="UP001195483">
    <property type="component" value="Unassembled WGS sequence"/>
</dbReference>
<evidence type="ECO:0000256" key="1">
    <source>
        <dbReference type="PROSITE-ProRule" id="PRU00276"/>
    </source>
</evidence>
<feature type="binding site" evidence="1">
    <location>
        <position position="89"/>
    </location>
    <ligand>
        <name>Zn(2+)</name>
        <dbReference type="ChEBI" id="CHEBI:29105"/>
        <note>catalytic</note>
    </ligand>
</feature>
<name>A0AAE0S341_9BIVA</name>
<organism evidence="3 4">
    <name type="scientific">Potamilus streckersoni</name>
    <dbReference type="NCBI Taxonomy" id="2493646"/>
    <lineage>
        <taxon>Eukaryota</taxon>
        <taxon>Metazoa</taxon>
        <taxon>Spiralia</taxon>
        <taxon>Lophotrochozoa</taxon>
        <taxon>Mollusca</taxon>
        <taxon>Bivalvia</taxon>
        <taxon>Autobranchia</taxon>
        <taxon>Heteroconchia</taxon>
        <taxon>Palaeoheterodonta</taxon>
        <taxon>Unionida</taxon>
        <taxon>Unionoidea</taxon>
        <taxon>Unionidae</taxon>
        <taxon>Ambleminae</taxon>
        <taxon>Lampsilini</taxon>
        <taxon>Potamilus</taxon>
    </lineage>
</organism>